<keyword evidence="1" id="KW-0812">Transmembrane</keyword>
<accession>A0A2P2NKQ5</accession>
<evidence type="ECO:0000256" key="1">
    <source>
        <dbReference type="SAM" id="Phobius"/>
    </source>
</evidence>
<protein>
    <submittedName>
        <fullName evidence="2">Uncharacterized protein</fullName>
    </submittedName>
</protein>
<keyword evidence="1" id="KW-1133">Transmembrane helix</keyword>
<dbReference type="EMBL" id="GGEC01062572">
    <property type="protein sequence ID" value="MBX43056.1"/>
    <property type="molecule type" value="Transcribed_RNA"/>
</dbReference>
<evidence type="ECO:0000313" key="2">
    <source>
        <dbReference type="EMBL" id="MBX43056.1"/>
    </source>
</evidence>
<organism evidence="2">
    <name type="scientific">Rhizophora mucronata</name>
    <name type="common">Asiatic mangrove</name>
    <dbReference type="NCBI Taxonomy" id="61149"/>
    <lineage>
        <taxon>Eukaryota</taxon>
        <taxon>Viridiplantae</taxon>
        <taxon>Streptophyta</taxon>
        <taxon>Embryophyta</taxon>
        <taxon>Tracheophyta</taxon>
        <taxon>Spermatophyta</taxon>
        <taxon>Magnoliopsida</taxon>
        <taxon>eudicotyledons</taxon>
        <taxon>Gunneridae</taxon>
        <taxon>Pentapetalae</taxon>
        <taxon>rosids</taxon>
        <taxon>fabids</taxon>
        <taxon>Malpighiales</taxon>
        <taxon>Rhizophoraceae</taxon>
        <taxon>Rhizophora</taxon>
    </lineage>
</organism>
<sequence>MKPLWSILYHYPIITKVFFIYSMFDAYLWSLDACSLTSNFSISKEWIKHKRVLCMVLYGFVRAIDQLRYSLWSILCRFQ</sequence>
<dbReference type="AlphaFoldDB" id="A0A2P2NKQ5"/>
<keyword evidence="1" id="KW-0472">Membrane</keyword>
<feature type="transmembrane region" description="Helical" evidence="1">
    <location>
        <begin position="7"/>
        <end position="29"/>
    </location>
</feature>
<proteinExistence type="predicted"/>
<name>A0A2P2NKQ5_RHIMU</name>
<reference evidence="2" key="1">
    <citation type="submission" date="2018-02" db="EMBL/GenBank/DDBJ databases">
        <title>Rhizophora mucronata_Transcriptome.</title>
        <authorList>
            <person name="Meera S.P."/>
            <person name="Sreeshan A."/>
            <person name="Augustine A."/>
        </authorList>
    </citation>
    <scope>NUCLEOTIDE SEQUENCE</scope>
    <source>
        <tissue evidence="2">Leaf</tissue>
    </source>
</reference>